<dbReference type="PANTHER" id="PTHR23416:SF78">
    <property type="entry name" value="LIPOPOLYSACCHARIDE BIOSYNTHESIS O-ACETYL TRANSFERASE WBBJ-RELATED"/>
    <property type="match status" value="1"/>
</dbReference>
<dbReference type="InterPro" id="IPR001451">
    <property type="entry name" value="Hexapep"/>
</dbReference>
<proteinExistence type="predicted"/>
<dbReference type="Gene3D" id="2.160.10.10">
    <property type="entry name" value="Hexapeptide repeat proteins"/>
    <property type="match status" value="1"/>
</dbReference>
<dbReference type="RefSeq" id="WP_091373799.1">
    <property type="nucleotide sequence ID" value="NZ_LT629740.1"/>
</dbReference>
<gene>
    <name evidence="2" type="ORF">SAMN05216490_2788</name>
</gene>
<feature type="transmembrane region" description="Helical" evidence="1">
    <location>
        <begin position="12"/>
        <end position="28"/>
    </location>
</feature>
<dbReference type="CDD" id="cd04647">
    <property type="entry name" value="LbH_MAT_like"/>
    <property type="match status" value="1"/>
</dbReference>
<dbReference type="STRING" id="652787.SAMN05216490_2788"/>
<sequence>MKKALESLFKNIGYILSFIFPFTIYINVRRFRSAIFSGYIKRQFKSVGANFNVDSPLLVYGSKYIAIGDNFIAGARLRIEAYDKFMNTNYTPQIVIGNNVNINFDCHIGCIDSIKIGNNVLIASKVLIIDHAHGSSTLNDIKYPPLQRELVSKGPIVIGDNVWIGEGCAILPGVKIGENCIIGSNAVVTKSFGANSIIGGNPAKLIKYIE</sequence>
<name>A0A1H1YMC3_MUCMA</name>
<organism evidence="2 3">
    <name type="scientific">Mucilaginibacter mallensis</name>
    <dbReference type="NCBI Taxonomy" id="652787"/>
    <lineage>
        <taxon>Bacteria</taxon>
        <taxon>Pseudomonadati</taxon>
        <taxon>Bacteroidota</taxon>
        <taxon>Sphingobacteriia</taxon>
        <taxon>Sphingobacteriales</taxon>
        <taxon>Sphingobacteriaceae</taxon>
        <taxon>Mucilaginibacter</taxon>
    </lineage>
</organism>
<keyword evidence="1" id="KW-0812">Transmembrane</keyword>
<reference evidence="2 3" key="1">
    <citation type="submission" date="2016-10" db="EMBL/GenBank/DDBJ databases">
        <authorList>
            <person name="de Groot N.N."/>
        </authorList>
    </citation>
    <scope>NUCLEOTIDE SEQUENCE [LARGE SCALE GENOMIC DNA]</scope>
    <source>
        <strain evidence="2 3">MP1X4</strain>
    </source>
</reference>
<evidence type="ECO:0000313" key="3">
    <source>
        <dbReference type="Proteomes" id="UP000199679"/>
    </source>
</evidence>
<evidence type="ECO:0000256" key="1">
    <source>
        <dbReference type="SAM" id="Phobius"/>
    </source>
</evidence>
<dbReference type="InterPro" id="IPR011004">
    <property type="entry name" value="Trimer_LpxA-like_sf"/>
</dbReference>
<keyword evidence="3" id="KW-1185">Reference proteome</keyword>
<dbReference type="Pfam" id="PF00132">
    <property type="entry name" value="Hexapep"/>
    <property type="match status" value="1"/>
</dbReference>
<keyword evidence="2" id="KW-0808">Transferase</keyword>
<dbReference type="Proteomes" id="UP000199679">
    <property type="component" value="Chromosome I"/>
</dbReference>
<accession>A0A1H1YMC3</accession>
<dbReference type="PANTHER" id="PTHR23416">
    <property type="entry name" value="SIALIC ACID SYNTHASE-RELATED"/>
    <property type="match status" value="1"/>
</dbReference>
<dbReference type="EMBL" id="LT629740">
    <property type="protein sequence ID" value="SDT22603.1"/>
    <property type="molecule type" value="Genomic_DNA"/>
</dbReference>
<keyword evidence="1" id="KW-0472">Membrane</keyword>
<dbReference type="OrthoDB" id="9801697at2"/>
<dbReference type="GO" id="GO:0016740">
    <property type="term" value="F:transferase activity"/>
    <property type="evidence" value="ECO:0007669"/>
    <property type="project" value="UniProtKB-KW"/>
</dbReference>
<dbReference type="InterPro" id="IPR051159">
    <property type="entry name" value="Hexapeptide_acetyltransf"/>
</dbReference>
<dbReference type="AlphaFoldDB" id="A0A1H1YMC3"/>
<dbReference type="SUPFAM" id="SSF51161">
    <property type="entry name" value="Trimeric LpxA-like enzymes"/>
    <property type="match status" value="1"/>
</dbReference>
<protein>
    <submittedName>
        <fullName evidence="2">Acetyltransferase (Isoleucine patch superfamily)</fullName>
    </submittedName>
</protein>
<keyword evidence="1" id="KW-1133">Transmembrane helix</keyword>
<evidence type="ECO:0000313" key="2">
    <source>
        <dbReference type="EMBL" id="SDT22603.1"/>
    </source>
</evidence>